<evidence type="ECO:0000313" key="2">
    <source>
        <dbReference type="Proteomes" id="UP000759537"/>
    </source>
</evidence>
<accession>A0A9P5MP11</accession>
<keyword evidence="2" id="KW-1185">Reference proteome</keyword>
<dbReference type="AlphaFoldDB" id="A0A9P5MP11"/>
<evidence type="ECO:0000313" key="1">
    <source>
        <dbReference type="EMBL" id="KAF8467129.1"/>
    </source>
</evidence>
<reference evidence="1" key="2">
    <citation type="journal article" date="2020" name="Nat. Commun.">
        <title>Large-scale genome sequencing of mycorrhizal fungi provides insights into the early evolution of symbiotic traits.</title>
        <authorList>
            <person name="Miyauchi S."/>
            <person name="Kiss E."/>
            <person name="Kuo A."/>
            <person name="Drula E."/>
            <person name="Kohler A."/>
            <person name="Sanchez-Garcia M."/>
            <person name="Morin E."/>
            <person name="Andreopoulos B."/>
            <person name="Barry K.W."/>
            <person name="Bonito G."/>
            <person name="Buee M."/>
            <person name="Carver A."/>
            <person name="Chen C."/>
            <person name="Cichocki N."/>
            <person name="Clum A."/>
            <person name="Culley D."/>
            <person name="Crous P.W."/>
            <person name="Fauchery L."/>
            <person name="Girlanda M."/>
            <person name="Hayes R.D."/>
            <person name="Keri Z."/>
            <person name="LaButti K."/>
            <person name="Lipzen A."/>
            <person name="Lombard V."/>
            <person name="Magnuson J."/>
            <person name="Maillard F."/>
            <person name="Murat C."/>
            <person name="Nolan M."/>
            <person name="Ohm R.A."/>
            <person name="Pangilinan J."/>
            <person name="Pereira M.F."/>
            <person name="Perotto S."/>
            <person name="Peter M."/>
            <person name="Pfister S."/>
            <person name="Riley R."/>
            <person name="Sitrit Y."/>
            <person name="Stielow J.B."/>
            <person name="Szollosi G."/>
            <person name="Zifcakova L."/>
            <person name="Stursova M."/>
            <person name="Spatafora J.W."/>
            <person name="Tedersoo L."/>
            <person name="Vaario L.M."/>
            <person name="Yamada A."/>
            <person name="Yan M."/>
            <person name="Wang P."/>
            <person name="Xu J."/>
            <person name="Bruns T."/>
            <person name="Baldrian P."/>
            <person name="Vilgalys R."/>
            <person name="Dunand C."/>
            <person name="Henrissat B."/>
            <person name="Grigoriev I.V."/>
            <person name="Hibbett D."/>
            <person name="Nagy L.G."/>
            <person name="Martin F.M."/>
        </authorList>
    </citation>
    <scope>NUCLEOTIDE SEQUENCE</scope>
    <source>
        <strain evidence="1">Prilba</strain>
    </source>
</reference>
<proteinExistence type="predicted"/>
<dbReference type="OrthoDB" id="3259806at2759"/>
<gene>
    <name evidence="1" type="ORF">DFH94DRAFT_299613</name>
</gene>
<protein>
    <submittedName>
        <fullName evidence="1">Uncharacterized protein</fullName>
    </submittedName>
</protein>
<reference evidence="1" key="1">
    <citation type="submission" date="2019-10" db="EMBL/GenBank/DDBJ databases">
        <authorList>
            <consortium name="DOE Joint Genome Institute"/>
            <person name="Kuo A."/>
            <person name="Miyauchi S."/>
            <person name="Kiss E."/>
            <person name="Drula E."/>
            <person name="Kohler A."/>
            <person name="Sanchez-Garcia M."/>
            <person name="Andreopoulos B."/>
            <person name="Barry K.W."/>
            <person name="Bonito G."/>
            <person name="Buee M."/>
            <person name="Carver A."/>
            <person name="Chen C."/>
            <person name="Cichocki N."/>
            <person name="Clum A."/>
            <person name="Culley D."/>
            <person name="Crous P.W."/>
            <person name="Fauchery L."/>
            <person name="Girlanda M."/>
            <person name="Hayes R."/>
            <person name="Keri Z."/>
            <person name="LaButti K."/>
            <person name="Lipzen A."/>
            <person name="Lombard V."/>
            <person name="Magnuson J."/>
            <person name="Maillard F."/>
            <person name="Morin E."/>
            <person name="Murat C."/>
            <person name="Nolan M."/>
            <person name="Ohm R."/>
            <person name="Pangilinan J."/>
            <person name="Pereira M."/>
            <person name="Perotto S."/>
            <person name="Peter M."/>
            <person name="Riley R."/>
            <person name="Sitrit Y."/>
            <person name="Stielow B."/>
            <person name="Szollosi G."/>
            <person name="Zifcakova L."/>
            <person name="Stursova M."/>
            <person name="Spatafora J.W."/>
            <person name="Tedersoo L."/>
            <person name="Vaario L.-M."/>
            <person name="Yamada A."/>
            <person name="Yan M."/>
            <person name="Wang P."/>
            <person name="Xu J."/>
            <person name="Bruns T."/>
            <person name="Baldrian P."/>
            <person name="Vilgalys R."/>
            <person name="Henrissat B."/>
            <person name="Grigoriev I.V."/>
            <person name="Hibbett D."/>
            <person name="Nagy L.G."/>
            <person name="Martin F.M."/>
        </authorList>
    </citation>
    <scope>NUCLEOTIDE SEQUENCE</scope>
    <source>
        <strain evidence="1">Prilba</strain>
    </source>
</reference>
<organism evidence="1 2">
    <name type="scientific">Russula ochroleuca</name>
    <dbReference type="NCBI Taxonomy" id="152965"/>
    <lineage>
        <taxon>Eukaryota</taxon>
        <taxon>Fungi</taxon>
        <taxon>Dikarya</taxon>
        <taxon>Basidiomycota</taxon>
        <taxon>Agaricomycotina</taxon>
        <taxon>Agaricomycetes</taxon>
        <taxon>Russulales</taxon>
        <taxon>Russulaceae</taxon>
        <taxon>Russula</taxon>
    </lineage>
</organism>
<dbReference type="EMBL" id="WHVB01000037">
    <property type="protein sequence ID" value="KAF8467129.1"/>
    <property type="molecule type" value="Genomic_DNA"/>
</dbReference>
<dbReference type="Proteomes" id="UP000759537">
    <property type="component" value="Unassembled WGS sequence"/>
</dbReference>
<sequence length="309" mass="34483">MSSIPTFSYDVLDNDFVHESYTIPTHRGFNFDTTLDGMLVPTSSTPNDSYGLFLDGGPAATFETYNLFPQFPFTRTPSFGSSTSLASMSTHSPGFSLGNISQFYPELQGHIAEPFAAPPTNSSEVAVSVRSRCRNKRPRGMGFAELMHNLPPDVQAALQRSYEGCCDLVNQKDNSTWQKHVFSNRHCSRLARHQQELLPSFVCPAFIAFHSKCKNARAGRYDSTERHCKNCPGFMEMHSTANVFPVQITKGEYGAIQIARSTNMYDENTVFQAQSARDKLLRMMFDAMTLEYGSDAMGVTADSEEPFTF</sequence>
<name>A0A9P5MP11_9AGAM</name>
<comment type="caution">
    <text evidence="1">The sequence shown here is derived from an EMBL/GenBank/DDBJ whole genome shotgun (WGS) entry which is preliminary data.</text>
</comment>